<evidence type="ECO:0000313" key="2">
    <source>
        <dbReference type="Proteomes" id="UP000070054"/>
    </source>
</evidence>
<gene>
    <name evidence="1" type="ORF">CNYM01_12519</name>
</gene>
<dbReference type="Proteomes" id="UP000070054">
    <property type="component" value="Unassembled WGS sequence"/>
</dbReference>
<evidence type="ECO:0000313" key="1">
    <source>
        <dbReference type="EMBL" id="KXH39708.1"/>
    </source>
</evidence>
<name>A0A135SUX7_9PEZI</name>
<organism evidence="1 2">
    <name type="scientific">Colletotrichum nymphaeae SA-01</name>
    <dbReference type="NCBI Taxonomy" id="1460502"/>
    <lineage>
        <taxon>Eukaryota</taxon>
        <taxon>Fungi</taxon>
        <taxon>Dikarya</taxon>
        <taxon>Ascomycota</taxon>
        <taxon>Pezizomycotina</taxon>
        <taxon>Sordariomycetes</taxon>
        <taxon>Hypocreomycetidae</taxon>
        <taxon>Glomerellales</taxon>
        <taxon>Glomerellaceae</taxon>
        <taxon>Colletotrichum</taxon>
        <taxon>Colletotrichum acutatum species complex</taxon>
    </lineage>
</organism>
<sequence>MGDYALPFLPLFIRTSSGFTNWQPNIGIPRARLDSKGECETCEFALRAHKAHIVRQIFHYASVSVPYTTVILIHTAHRQGGTPRTRRQCVWALTFTFRNDSCPCNCVLSLTLNLGVVYVTAAHLADHLGYGYLYLTLLKWVPDLAAITFISTRPAKRERALLNLWP</sequence>
<comment type="caution">
    <text evidence="1">The sequence shown here is derived from an EMBL/GenBank/DDBJ whole genome shotgun (WGS) entry which is preliminary data.</text>
</comment>
<dbReference type="EMBL" id="JEMN01001337">
    <property type="protein sequence ID" value="KXH39708.1"/>
    <property type="molecule type" value="Genomic_DNA"/>
</dbReference>
<accession>A0A135SUX7</accession>
<proteinExistence type="predicted"/>
<protein>
    <submittedName>
        <fullName evidence="1">Uncharacterized protein</fullName>
    </submittedName>
</protein>
<reference evidence="1 2" key="1">
    <citation type="submission" date="2014-02" db="EMBL/GenBank/DDBJ databases">
        <title>The genome sequence of Colletotrichum nymphaeae SA-01.</title>
        <authorList>
            <person name="Baroncelli R."/>
            <person name="Thon M.R."/>
        </authorList>
    </citation>
    <scope>NUCLEOTIDE SEQUENCE [LARGE SCALE GENOMIC DNA]</scope>
    <source>
        <strain evidence="1 2">SA-01</strain>
    </source>
</reference>
<keyword evidence="2" id="KW-1185">Reference proteome</keyword>
<dbReference type="AlphaFoldDB" id="A0A135SUX7"/>